<evidence type="ECO:0008006" key="3">
    <source>
        <dbReference type="Google" id="ProtNLM"/>
    </source>
</evidence>
<proteinExistence type="predicted"/>
<keyword evidence="2" id="KW-1185">Reference proteome</keyword>
<dbReference type="EMBL" id="QGKV02002055">
    <property type="protein sequence ID" value="KAF3498955.1"/>
    <property type="molecule type" value="Genomic_DNA"/>
</dbReference>
<evidence type="ECO:0000313" key="1">
    <source>
        <dbReference type="EMBL" id="KAF3498955.1"/>
    </source>
</evidence>
<dbReference type="InterPro" id="IPR036525">
    <property type="entry name" value="Tubulin/FtsZ_GTPase_sf"/>
</dbReference>
<accession>A0ABQ7AN28</accession>
<dbReference type="Proteomes" id="UP000266723">
    <property type="component" value="Unassembled WGS sequence"/>
</dbReference>
<gene>
    <name evidence="1" type="ORF">DY000_02053283</name>
</gene>
<name>A0ABQ7AN28_BRACR</name>
<evidence type="ECO:0000313" key="2">
    <source>
        <dbReference type="Proteomes" id="UP000266723"/>
    </source>
</evidence>
<organism evidence="1 2">
    <name type="scientific">Brassica cretica</name>
    <name type="common">Mustard</name>
    <dbReference type="NCBI Taxonomy" id="69181"/>
    <lineage>
        <taxon>Eukaryota</taxon>
        <taxon>Viridiplantae</taxon>
        <taxon>Streptophyta</taxon>
        <taxon>Embryophyta</taxon>
        <taxon>Tracheophyta</taxon>
        <taxon>Spermatophyta</taxon>
        <taxon>Magnoliopsida</taxon>
        <taxon>eudicotyledons</taxon>
        <taxon>Gunneridae</taxon>
        <taxon>Pentapetalae</taxon>
        <taxon>rosids</taxon>
        <taxon>malvids</taxon>
        <taxon>Brassicales</taxon>
        <taxon>Brassicaceae</taxon>
        <taxon>Brassiceae</taxon>
        <taxon>Brassica</taxon>
    </lineage>
</organism>
<dbReference type="SUPFAM" id="SSF52490">
    <property type="entry name" value="Tubulin nucleotide-binding domain-like"/>
    <property type="match status" value="1"/>
</dbReference>
<dbReference type="Gene3D" id="3.40.50.1440">
    <property type="entry name" value="Tubulin/FtsZ, GTPase domain"/>
    <property type="match status" value="1"/>
</dbReference>
<sequence>MLSIVDEFKELSGLTINVSKTSFFTSGLSPSKTDQIKPRSIWVAWFIQYILERLRVHVFPWIKVNLQNGKDTIFWSDNWSPVGNIQEPQNSSLGITATTPIHYLINTTSYSFVLLLYGNGLRPTERSQGRGQTDSLSLSGNHWPQEHTLHLSELGDPFSTIFKQCYGHRISLFGLSRGDAAASNHLGHERLFIGTSAWNKEDLDSTPGLKASFNLLKERIRAKNLIIALFGFLGGDTTVDALFVDLEPTVINEVCAGTYRQLFPPEQLISWKNFAEGYYTELADNYSRLQVFFGFWFRISVLERLFVDYGHKSKLGTTIYLILCTGMKEHKELVMRNLPSPPAARRKEQNAVATESEQIHVSHMMCDLFG</sequence>
<comment type="caution">
    <text evidence="1">The sequence shown here is derived from an EMBL/GenBank/DDBJ whole genome shotgun (WGS) entry which is preliminary data.</text>
</comment>
<reference evidence="1 2" key="1">
    <citation type="journal article" date="2020" name="BMC Genomics">
        <title>Intraspecific diversification of the crop wild relative Brassica cretica Lam. using demographic model selection.</title>
        <authorList>
            <person name="Kioukis A."/>
            <person name="Michalopoulou V.A."/>
            <person name="Briers L."/>
            <person name="Pirintsos S."/>
            <person name="Studholme D.J."/>
            <person name="Pavlidis P."/>
            <person name="Sarris P.F."/>
        </authorList>
    </citation>
    <scope>NUCLEOTIDE SEQUENCE [LARGE SCALE GENOMIC DNA]</scope>
    <source>
        <strain evidence="2">cv. PFS-1207/04</strain>
    </source>
</reference>
<protein>
    <recommendedName>
        <fullName evidence="3">Reverse transcriptase zinc-binding domain-containing protein</fullName>
    </recommendedName>
</protein>